<proteinExistence type="predicted"/>
<sequence>MLRRTGTFSAVINRKHILPRIISQPSSRVQFSLDALKKFGVESSKSTEGPLRARLVYTNNMSHRRTPIKSVEVR</sequence>
<reference evidence="1" key="1">
    <citation type="submission" date="2014-05" db="EMBL/GenBank/DDBJ databases">
        <authorList>
            <person name="Chronopoulou M."/>
        </authorList>
    </citation>
    <scope>NUCLEOTIDE SEQUENCE</scope>
    <source>
        <tissue evidence="1">Whole organism</tissue>
    </source>
</reference>
<protein>
    <submittedName>
        <fullName evidence="1">Uncharacterized protein</fullName>
    </submittedName>
</protein>
<evidence type="ECO:0000313" key="1">
    <source>
        <dbReference type="EMBL" id="CDW47852.1"/>
    </source>
</evidence>
<dbReference type="AlphaFoldDB" id="A0A0K2VCH2"/>
<accession>A0A0K2VCH2</accession>
<dbReference type="EMBL" id="HACA01030491">
    <property type="protein sequence ID" value="CDW47852.1"/>
    <property type="molecule type" value="Transcribed_RNA"/>
</dbReference>
<organism evidence="1">
    <name type="scientific">Lepeophtheirus salmonis</name>
    <name type="common">Salmon louse</name>
    <name type="synonym">Caligus salmonis</name>
    <dbReference type="NCBI Taxonomy" id="72036"/>
    <lineage>
        <taxon>Eukaryota</taxon>
        <taxon>Metazoa</taxon>
        <taxon>Ecdysozoa</taxon>
        <taxon>Arthropoda</taxon>
        <taxon>Crustacea</taxon>
        <taxon>Multicrustacea</taxon>
        <taxon>Hexanauplia</taxon>
        <taxon>Copepoda</taxon>
        <taxon>Siphonostomatoida</taxon>
        <taxon>Caligidae</taxon>
        <taxon>Lepeophtheirus</taxon>
    </lineage>
</organism>
<name>A0A0K2VCH2_LEPSM</name>